<dbReference type="RefSeq" id="WP_407048544.1">
    <property type="nucleotide sequence ID" value="NZ_CP158568.1"/>
</dbReference>
<evidence type="ECO:0000313" key="2">
    <source>
        <dbReference type="EMBL" id="XBY43445.1"/>
    </source>
</evidence>
<keyword evidence="1" id="KW-0472">Membrane</keyword>
<dbReference type="KEGG" id="mflg:ABS361_15285"/>
<gene>
    <name evidence="2" type="ORF">ABS361_15285</name>
</gene>
<feature type="transmembrane region" description="Helical" evidence="1">
    <location>
        <begin position="35"/>
        <end position="53"/>
    </location>
</feature>
<evidence type="ECO:0000256" key="1">
    <source>
        <dbReference type="SAM" id="Phobius"/>
    </source>
</evidence>
<dbReference type="AlphaFoldDB" id="A0AAU7X6J1"/>
<feature type="transmembrane region" description="Helical" evidence="1">
    <location>
        <begin position="146"/>
        <end position="165"/>
    </location>
</feature>
<sequence>MFTPGEIRAGLIGSWQLLKGDPRGMTYFDTSIEGFFRSFWVFVLLLVPFAISIGGEYKMEIAKFADPRGFPTIFYIVMQAIAYLVMWFAFPAVLALLARPLGIAERYVPYIVARNWTSTIGTLVYLVPTLLFLADLLSMKALSGHLLFALLFNLYYSFVVTRIAAGTPIGFSIGLVMLDFVLTLLVNTVVERLIGI</sequence>
<reference evidence="2" key="1">
    <citation type="submission" date="2024-06" db="EMBL/GenBank/DDBJ databases">
        <title>Methylostella associata gen. nov., sp. nov., a novel Ancalomicrobiaceae-affiliated facultatively methylotrophic bacteria that feed on methanotrophs of the genus Methylococcus.</title>
        <authorList>
            <person name="Saltykova V."/>
            <person name="Danilova O.V."/>
            <person name="Oshkin I.Y."/>
            <person name="Belova S.E."/>
            <person name="Pimenov N.V."/>
            <person name="Dedysh S.N."/>
        </authorList>
    </citation>
    <scope>NUCLEOTIDE SEQUENCE</scope>
    <source>
        <strain evidence="2">S20</strain>
    </source>
</reference>
<feature type="transmembrane region" description="Helical" evidence="1">
    <location>
        <begin position="116"/>
        <end position="134"/>
    </location>
</feature>
<feature type="transmembrane region" description="Helical" evidence="1">
    <location>
        <begin position="171"/>
        <end position="190"/>
    </location>
</feature>
<evidence type="ECO:0008006" key="3">
    <source>
        <dbReference type="Google" id="ProtNLM"/>
    </source>
</evidence>
<organism evidence="2">
    <name type="scientific">Methyloraptor flagellatus</name>
    <dbReference type="NCBI Taxonomy" id="3162530"/>
    <lineage>
        <taxon>Bacteria</taxon>
        <taxon>Pseudomonadati</taxon>
        <taxon>Pseudomonadota</taxon>
        <taxon>Alphaproteobacteria</taxon>
        <taxon>Hyphomicrobiales</taxon>
        <taxon>Ancalomicrobiaceae</taxon>
        <taxon>Methyloraptor</taxon>
    </lineage>
</organism>
<protein>
    <recommendedName>
        <fullName evidence="3">Yip1 domain-containing protein</fullName>
    </recommendedName>
</protein>
<dbReference type="EMBL" id="CP158568">
    <property type="protein sequence ID" value="XBY43445.1"/>
    <property type="molecule type" value="Genomic_DNA"/>
</dbReference>
<feature type="transmembrane region" description="Helical" evidence="1">
    <location>
        <begin position="73"/>
        <end position="96"/>
    </location>
</feature>
<proteinExistence type="predicted"/>
<accession>A0AAU7X6J1</accession>
<keyword evidence="1" id="KW-1133">Transmembrane helix</keyword>
<name>A0AAU7X6J1_9HYPH</name>
<keyword evidence="1" id="KW-0812">Transmembrane</keyword>